<reference evidence="6" key="1">
    <citation type="submission" date="2021-01" db="EMBL/GenBank/DDBJ databases">
        <title>Whole genome shotgun sequence of Planosporangium flavigriseum NBRC 105377.</title>
        <authorList>
            <person name="Komaki H."/>
            <person name="Tamura T."/>
        </authorList>
    </citation>
    <scope>NUCLEOTIDE SEQUENCE</scope>
    <source>
        <strain evidence="6">NBRC 105377</strain>
    </source>
</reference>
<evidence type="ECO:0000256" key="4">
    <source>
        <dbReference type="SAM" id="SignalP"/>
    </source>
</evidence>
<evidence type="ECO:0000313" key="7">
    <source>
        <dbReference type="Proteomes" id="UP000653674"/>
    </source>
</evidence>
<keyword evidence="4" id="KW-0732">Signal</keyword>
<protein>
    <recommendedName>
        <fullName evidence="5">Plastocyanin-like domain-containing protein</fullName>
    </recommendedName>
</protein>
<keyword evidence="2" id="KW-0560">Oxidoreductase</keyword>
<keyword evidence="3" id="KW-0186">Copper</keyword>
<dbReference type="InterPro" id="IPR011707">
    <property type="entry name" value="Cu-oxidase-like_N"/>
</dbReference>
<organism evidence="6 7">
    <name type="scientific">Planosporangium flavigriseum</name>
    <dbReference type="NCBI Taxonomy" id="373681"/>
    <lineage>
        <taxon>Bacteria</taxon>
        <taxon>Bacillati</taxon>
        <taxon>Actinomycetota</taxon>
        <taxon>Actinomycetes</taxon>
        <taxon>Micromonosporales</taxon>
        <taxon>Micromonosporaceae</taxon>
        <taxon>Planosporangium</taxon>
    </lineage>
</organism>
<dbReference type="PANTHER" id="PTHR11709:SF394">
    <property type="entry name" value="FI03373P-RELATED"/>
    <property type="match status" value="1"/>
</dbReference>
<gene>
    <name evidence="6" type="ORF">Pfl04_42410</name>
</gene>
<proteinExistence type="predicted"/>
<dbReference type="EMBL" id="BONU01000038">
    <property type="protein sequence ID" value="GIG75837.1"/>
    <property type="molecule type" value="Genomic_DNA"/>
</dbReference>
<dbReference type="RefSeq" id="WP_168079823.1">
    <property type="nucleotide sequence ID" value="NZ_BAAAQJ010000034.1"/>
</dbReference>
<dbReference type="SUPFAM" id="SSF49503">
    <property type="entry name" value="Cupredoxins"/>
    <property type="match status" value="2"/>
</dbReference>
<feature type="chain" id="PRO_5038744460" description="Plastocyanin-like domain-containing protein" evidence="4">
    <location>
        <begin position="23"/>
        <end position="1033"/>
    </location>
</feature>
<dbReference type="PANTHER" id="PTHR11709">
    <property type="entry name" value="MULTI-COPPER OXIDASE"/>
    <property type="match status" value="1"/>
</dbReference>
<name>A0A8J3LNA5_9ACTN</name>
<dbReference type="Proteomes" id="UP000653674">
    <property type="component" value="Unassembled WGS sequence"/>
</dbReference>
<feature type="signal peptide" evidence="4">
    <location>
        <begin position="1"/>
        <end position="22"/>
    </location>
</feature>
<evidence type="ECO:0000256" key="2">
    <source>
        <dbReference type="ARBA" id="ARBA00023002"/>
    </source>
</evidence>
<dbReference type="AlphaFoldDB" id="A0A8J3LNA5"/>
<dbReference type="Gene3D" id="2.60.40.10">
    <property type="entry name" value="Immunoglobulins"/>
    <property type="match status" value="1"/>
</dbReference>
<dbReference type="GO" id="GO:0005975">
    <property type="term" value="P:carbohydrate metabolic process"/>
    <property type="evidence" value="ECO:0007669"/>
    <property type="project" value="UniProtKB-ARBA"/>
</dbReference>
<comment type="caution">
    <text evidence="6">The sequence shown here is derived from an EMBL/GenBank/DDBJ whole genome shotgun (WGS) entry which is preliminary data.</text>
</comment>
<dbReference type="InterPro" id="IPR045087">
    <property type="entry name" value="Cu-oxidase_fam"/>
</dbReference>
<dbReference type="Pfam" id="PF07732">
    <property type="entry name" value="Cu-oxidase_3"/>
    <property type="match status" value="1"/>
</dbReference>
<evidence type="ECO:0000256" key="3">
    <source>
        <dbReference type="ARBA" id="ARBA00023008"/>
    </source>
</evidence>
<evidence type="ECO:0000256" key="1">
    <source>
        <dbReference type="ARBA" id="ARBA00022723"/>
    </source>
</evidence>
<dbReference type="GO" id="GO:0016491">
    <property type="term" value="F:oxidoreductase activity"/>
    <property type="evidence" value="ECO:0007669"/>
    <property type="project" value="UniProtKB-KW"/>
</dbReference>
<dbReference type="GO" id="GO:0005507">
    <property type="term" value="F:copper ion binding"/>
    <property type="evidence" value="ECO:0007669"/>
    <property type="project" value="InterPro"/>
</dbReference>
<dbReference type="Gene3D" id="2.60.40.420">
    <property type="entry name" value="Cupredoxins - blue copper proteins"/>
    <property type="match status" value="1"/>
</dbReference>
<accession>A0A8J3LNA5</accession>
<sequence>MNLLPVALRGTAFAAVTTLAFAGPGAVAYAAAPATTPRLATVEAHAAPPAVAFHAGRPVVFPTPPAARPALPAPKLSGTLQSNACVNAVCDLWARAGTTTVASRAIPIWGFSSSADPTVAVTAPGPVLVVNEGDDVTINVHNELAGQNLSLAIPSMTGLVPDTTGVATGAVATYTFTAGRPGTYLYEAGHTPDGGRQAAMGLVGALVVKAADSGGRPSEDGTAGTGYDDEAVMVLTEIDPALNTLADPFTFDMRSYAPKYRLINGKAFPETDPVATDVNRTVLLRYVNAGLLAHPMTTLGLDQSVIAQDTRNTAAPEGAVTLPLAPGKTADALVTMPKDQDGRRFMVFEPGGQLNNNGDKVPATPGGSPQQAFGGMMTYLDTNPIVESGDHVGPIATKVAASPNPASALQDITVTATFTDDANGGSTIDKAEVVIDDLSVAPGEGIPFALPPAPASAVSDVPATIDSKKYLQTLTQGRHMLWVRAHDVAGNWGVVNSTTVNLAVTGAATTGLAVTPNPTSGQRDLAVSATGDDSAVGGTVTDAEYFIDRDPNAPPTNGTGTKLTLAQSGAKVTAETGTIPATTVAALAEGKHTVSVHTLDAQGLWGPMAEVALVVDRTGPTLTKGEILPDLVTGSTTGSPSDAGYLRVNADFTDPVTPPSTGVNTSVAAVEGFIDTAGTNGTGIAFQSLDGTFNAATESTYGLIPLTQFTQLADGPHQIQVHAQDAAGNWGPLVSLPFTLDRNGPVVSALSGILNATGGVDLTANATDAVSAVAAAEWFENADPGLGKGKPVTVTSTGATTAGLSATITGLATGDHTIAVRTRDANGNWGKAVTTTVTVNQAALIFANNFNAGDANAWSQRTGTVRVAASPAFSNSPALTVTGRTAVYVTDTRPTAETNLHAQFGFAAGTYTTKGTVVDLFQARTSAGTSVLTVQYQSTATDISQLRVGVQTSTGWKYSAWSTIPRTAVTVRVDWTSATSGKATLKVEGAVVGTATGNTSAYKIETDALGVVAANGSGAVAGAAAIDNFTSNR</sequence>
<evidence type="ECO:0000313" key="6">
    <source>
        <dbReference type="EMBL" id="GIG75837.1"/>
    </source>
</evidence>
<dbReference type="InterPro" id="IPR013783">
    <property type="entry name" value="Ig-like_fold"/>
</dbReference>
<dbReference type="InterPro" id="IPR008972">
    <property type="entry name" value="Cupredoxin"/>
</dbReference>
<keyword evidence="7" id="KW-1185">Reference proteome</keyword>
<evidence type="ECO:0000259" key="5">
    <source>
        <dbReference type="Pfam" id="PF07732"/>
    </source>
</evidence>
<keyword evidence="1" id="KW-0479">Metal-binding</keyword>
<feature type="domain" description="Plastocyanin-like" evidence="5">
    <location>
        <begin position="120"/>
        <end position="211"/>
    </location>
</feature>